<comment type="caution">
    <text evidence="1">The sequence shown here is derived from an EMBL/GenBank/DDBJ whole genome shotgun (WGS) entry which is preliminary data.</text>
</comment>
<dbReference type="PANTHER" id="PTHR48100">
    <property type="entry name" value="BROAD-SPECIFICITY PHOSPHATASE YOR283W-RELATED"/>
    <property type="match status" value="1"/>
</dbReference>
<dbReference type="Proteomes" id="UP000265643">
    <property type="component" value="Unassembled WGS sequence"/>
</dbReference>
<dbReference type="InterPro" id="IPR029033">
    <property type="entry name" value="His_PPase_superfam"/>
</dbReference>
<proteinExistence type="predicted"/>
<dbReference type="RefSeq" id="WP_119298112.1">
    <property type="nucleotide sequence ID" value="NZ_BHGK01000001.1"/>
</dbReference>
<reference evidence="2" key="1">
    <citation type="submission" date="2018-09" db="EMBL/GenBank/DDBJ databases">
        <title>Draft Genome Sequence of Mediterraneibacter sp. KCTC 15684.</title>
        <authorList>
            <person name="Kim J.S."/>
            <person name="Han K.I."/>
            <person name="Suh M.K."/>
            <person name="Lee K.C."/>
            <person name="Eom M.K."/>
            <person name="Lee J.H."/>
            <person name="Park S.H."/>
            <person name="Kang S.W."/>
            <person name="Park J.E."/>
            <person name="Oh B.S."/>
            <person name="Yu S.Y."/>
            <person name="Choi S.H."/>
            <person name="Lee D.H."/>
            <person name="Yoon H."/>
            <person name="Kim B."/>
            <person name="Yang S.J."/>
            <person name="Lee J.S."/>
        </authorList>
    </citation>
    <scope>NUCLEOTIDE SEQUENCE [LARGE SCALE GENOMIC DNA]</scope>
    <source>
        <strain evidence="2">KCTC 15684</strain>
    </source>
</reference>
<accession>A0A391P0F1</accession>
<dbReference type="GO" id="GO:0016791">
    <property type="term" value="F:phosphatase activity"/>
    <property type="evidence" value="ECO:0007669"/>
    <property type="project" value="TreeGrafter"/>
</dbReference>
<dbReference type="EMBL" id="BHGK01000001">
    <property type="protein sequence ID" value="GCA67374.1"/>
    <property type="molecule type" value="Genomic_DNA"/>
</dbReference>
<dbReference type="InterPro" id="IPR013078">
    <property type="entry name" value="His_Pase_superF_clade-1"/>
</dbReference>
<name>A0A391P0F1_9FIRM</name>
<evidence type="ECO:0000313" key="1">
    <source>
        <dbReference type="EMBL" id="GCA67374.1"/>
    </source>
</evidence>
<keyword evidence="2" id="KW-1185">Reference proteome</keyword>
<dbReference type="CDD" id="cd07067">
    <property type="entry name" value="HP_PGM_like"/>
    <property type="match status" value="1"/>
</dbReference>
<dbReference type="GO" id="GO:0005737">
    <property type="term" value="C:cytoplasm"/>
    <property type="evidence" value="ECO:0007669"/>
    <property type="project" value="TreeGrafter"/>
</dbReference>
<dbReference type="SUPFAM" id="SSF53254">
    <property type="entry name" value="Phosphoglycerate mutase-like"/>
    <property type="match status" value="1"/>
</dbReference>
<sequence length="195" mass="22755">MKLILIRHFVAEGNLRHAYIGRTDDPLADCPENERLRQKEYPQAEVLVASPLLRCRQTAEWIYHRKPDIVAEELQEMDFGEFENKNYEELKDDPRYRAWLELEGEGITPGGENRADFICRTRRGFRKLLEQLLEERVDSAAVVAHGGTIMAVLSDLTGKEESYYDWQAENGGAYLLEIEPERWKMEGRLTELRKL</sequence>
<dbReference type="Pfam" id="PF00300">
    <property type="entry name" value="His_Phos_1"/>
    <property type="match status" value="1"/>
</dbReference>
<evidence type="ECO:0000313" key="2">
    <source>
        <dbReference type="Proteomes" id="UP000265643"/>
    </source>
</evidence>
<dbReference type="SMART" id="SM00855">
    <property type="entry name" value="PGAM"/>
    <property type="match status" value="1"/>
</dbReference>
<dbReference type="PANTHER" id="PTHR48100:SF1">
    <property type="entry name" value="HISTIDINE PHOSPHATASE FAMILY PROTEIN-RELATED"/>
    <property type="match status" value="1"/>
</dbReference>
<dbReference type="Gene3D" id="3.40.50.1240">
    <property type="entry name" value="Phosphoglycerate mutase-like"/>
    <property type="match status" value="1"/>
</dbReference>
<gene>
    <name evidence="1" type="ORF">KGMB01110_18100</name>
</gene>
<protein>
    <submittedName>
        <fullName evidence="1">Alpha-ribazole-5'-phosphate phosphatase</fullName>
    </submittedName>
</protein>
<dbReference type="AlphaFoldDB" id="A0A391P0F1"/>
<dbReference type="InterPro" id="IPR050275">
    <property type="entry name" value="PGM_Phosphatase"/>
</dbReference>
<organism evidence="1 2">
    <name type="scientific">Mediterraneibacter butyricigenes</name>
    <dbReference type="NCBI Taxonomy" id="2316025"/>
    <lineage>
        <taxon>Bacteria</taxon>
        <taxon>Bacillati</taxon>
        <taxon>Bacillota</taxon>
        <taxon>Clostridia</taxon>
        <taxon>Lachnospirales</taxon>
        <taxon>Lachnospiraceae</taxon>
        <taxon>Mediterraneibacter</taxon>
    </lineage>
</organism>